<reference evidence="4 5" key="1">
    <citation type="submission" date="2014-09" db="EMBL/GenBank/DDBJ databases">
        <authorList>
            <person name="Grob C."/>
            <person name="Taubert M."/>
            <person name="Howat A.M."/>
            <person name="Burns O.J."/>
            <person name="Dixon J.L."/>
            <person name="Chen Y."/>
            <person name="Murrell J.C."/>
        </authorList>
    </citation>
    <scope>NUCLEOTIDE SEQUENCE [LARGE SCALE GENOMIC DNA]</scope>
    <source>
        <strain evidence="4">L4</strain>
    </source>
</reference>
<dbReference type="CDD" id="cd08268">
    <property type="entry name" value="MDR2"/>
    <property type="match status" value="1"/>
</dbReference>
<gene>
    <name evidence="4" type="ORF">LP43_2087</name>
</gene>
<dbReference type="InterPro" id="IPR036291">
    <property type="entry name" value="NAD(P)-bd_dom_sf"/>
</dbReference>
<dbReference type="Gene3D" id="3.40.50.720">
    <property type="entry name" value="NAD(P)-binding Rossmann-like Domain"/>
    <property type="match status" value="1"/>
</dbReference>
<dbReference type="SUPFAM" id="SSF51735">
    <property type="entry name" value="NAD(P)-binding Rossmann-fold domains"/>
    <property type="match status" value="1"/>
</dbReference>
<dbReference type="STRING" id="392484.LP43_2087"/>
<dbReference type="GO" id="GO:0070402">
    <property type="term" value="F:NADPH binding"/>
    <property type="evidence" value="ECO:0007669"/>
    <property type="project" value="TreeGrafter"/>
</dbReference>
<name>A0A0A0BGK4_9GAMM</name>
<accession>A0A0A0BGK4</accession>
<evidence type="ECO:0000313" key="5">
    <source>
        <dbReference type="Proteomes" id="UP000029999"/>
    </source>
</evidence>
<dbReference type="InterPro" id="IPR020843">
    <property type="entry name" value="ER"/>
</dbReference>
<evidence type="ECO:0000256" key="1">
    <source>
        <dbReference type="ARBA" id="ARBA00022857"/>
    </source>
</evidence>
<dbReference type="EC" id="1.6.5.5" evidence="4"/>
<keyword evidence="1" id="KW-0521">NADP</keyword>
<proteinExistence type="predicted"/>
<dbReference type="GO" id="GO:0003960">
    <property type="term" value="F:quinone reductase (NADPH) activity"/>
    <property type="evidence" value="ECO:0007669"/>
    <property type="project" value="UniProtKB-EC"/>
</dbReference>
<dbReference type="Pfam" id="PF08240">
    <property type="entry name" value="ADH_N"/>
    <property type="match status" value="1"/>
</dbReference>
<keyword evidence="2 4" id="KW-0560">Oxidoreductase</keyword>
<dbReference type="SMART" id="SM00829">
    <property type="entry name" value="PKS_ER"/>
    <property type="match status" value="1"/>
</dbReference>
<dbReference type="Gene3D" id="3.90.180.10">
    <property type="entry name" value="Medium-chain alcohol dehydrogenases, catalytic domain"/>
    <property type="match status" value="1"/>
</dbReference>
<dbReference type="EMBL" id="JRQD01000005">
    <property type="protein sequence ID" value="KGM06214.1"/>
    <property type="molecule type" value="Genomic_DNA"/>
</dbReference>
<evidence type="ECO:0000256" key="2">
    <source>
        <dbReference type="ARBA" id="ARBA00023002"/>
    </source>
</evidence>
<dbReference type="PANTHER" id="PTHR48106">
    <property type="entry name" value="QUINONE OXIDOREDUCTASE PIG3-RELATED"/>
    <property type="match status" value="1"/>
</dbReference>
<evidence type="ECO:0000259" key="3">
    <source>
        <dbReference type="SMART" id="SM00829"/>
    </source>
</evidence>
<dbReference type="InterPro" id="IPR013149">
    <property type="entry name" value="ADH-like_C"/>
</dbReference>
<organism evidence="4 5">
    <name type="scientific">Methylophaga thiooxydans</name>
    <dbReference type="NCBI Taxonomy" id="392484"/>
    <lineage>
        <taxon>Bacteria</taxon>
        <taxon>Pseudomonadati</taxon>
        <taxon>Pseudomonadota</taxon>
        <taxon>Gammaproteobacteria</taxon>
        <taxon>Thiotrichales</taxon>
        <taxon>Piscirickettsiaceae</taxon>
        <taxon>Methylophaga</taxon>
    </lineage>
</organism>
<dbReference type="Pfam" id="PF00107">
    <property type="entry name" value="ADH_zinc_N"/>
    <property type="match status" value="1"/>
</dbReference>
<feature type="domain" description="Enoyl reductase (ER)" evidence="3">
    <location>
        <begin position="11"/>
        <end position="327"/>
    </location>
</feature>
<evidence type="ECO:0000313" key="4">
    <source>
        <dbReference type="EMBL" id="KGM06214.1"/>
    </source>
</evidence>
<dbReference type="SUPFAM" id="SSF50129">
    <property type="entry name" value="GroES-like"/>
    <property type="match status" value="1"/>
</dbReference>
<dbReference type="InterPro" id="IPR013154">
    <property type="entry name" value="ADH-like_N"/>
</dbReference>
<dbReference type="InterPro" id="IPR011032">
    <property type="entry name" value="GroES-like_sf"/>
</dbReference>
<protein>
    <submittedName>
        <fullName evidence="4">Quinone oxidoreductase</fullName>
        <ecNumber evidence="4">1.6.5.5</ecNumber>
    </submittedName>
</protein>
<comment type="caution">
    <text evidence="4">The sequence shown here is derived from an EMBL/GenBank/DDBJ whole genome shotgun (WGS) entry which is preliminary data.</text>
</comment>
<dbReference type="Proteomes" id="UP000029999">
    <property type="component" value="Unassembled WGS sequence"/>
</dbReference>
<sequence length="329" mass="35265">MSKVVKFKQTGEPDVLQLIEEDVAAPAKGEIQIKVSAIGLNRAEAMFRRGQYLEAPELPAKIGYEASGTITALGDGVEGFNVGDAVSTIPNFSMNEYGVYAELTNVPASAVTHYPANLSFEEATSIWMQYLTAYGALIDIAKIQPDDFVLIPAASSSVGLAAIQLCNLVGAVPIAMTRISDKKQTLLDHGAKHVVVSDEADVIESVNKITQNLGVRVVFDPVAGPMLETLAAVTAQQGIIFQYGALSSEPTPFPLFTVLAKGITLRGYTLFEFTSNPQALASARDEIYGWLESAQLNPVVAKTFPLDDIVKAHQFMESNSQLGKIVVTV</sequence>
<dbReference type="AlphaFoldDB" id="A0A0A0BGK4"/>
<dbReference type="RefSeq" id="WP_036314916.1">
    <property type="nucleotide sequence ID" value="NZ_JRQD01000005.1"/>
</dbReference>
<dbReference type="PANTHER" id="PTHR48106:SF5">
    <property type="entry name" value="ZINC-CONTAINING ALCOHOL DEHYDROGENASE"/>
    <property type="match status" value="1"/>
</dbReference>